<proteinExistence type="inferred from homology"/>
<feature type="transmembrane region" description="Helical" evidence="7">
    <location>
        <begin position="14"/>
        <end position="36"/>
    </location>
</feature>
<evidence type="ECO:0000259" key="9">
    <source>
        <dbReference type="Pfam" id="PF13807"/>
    </source>
</evidence>
<evidence type="ECO:0000313" key="10">
    <source>
        <dbReference type="EMBL" id="SHJ60109.1"/>
    </source>
</evidence>
<evidence type="ECO:0000259" key="8">
    <source>
        <dbReference type="Pfam" id="PF02706"/>
    </source>
</evidence>
<dbReference type="GO" id="GO:0005886">
    <property type="term" value="C:plasma membrane"/>
    <property type="evidence" value="ECO:0007669"/>
    <property type="project" value="UniProtKB-SubCell"/>
</dbReference>
<organism evidence="10 11">
    <name type="scientific">Clostridium amylolyticum</name>
    <dbReference type="NCBI Taxonomy" id="1121298"/>
    <lineage>
        <taxon>Bacteria</taxon>
        <taxon>Bacillati</taxon>
        <taxon>Bacillota</taxon>
        <taxon>Clostridia</taxon>
        <taxon>Eubacteriales</taxon>
        <taxon>Clostridiaceae</taxon>
        <taxon>Clostridium</taxon>
    </lineage>
</organism>
<keyword evidence="11" id="KW-1185">Reference proteome</keyword>
<dbReference type="InterPro" id="IPR050445">
    <property type="entry name" value="Bact_polysacc_biosynth/exp"/>
</dbReference>
<dbReference type="STRING" id="1121298.SAMN05444401_3418"/>
<evidence type="ECO:0000256" key="3">
    <source>
        <dbReference type="ARBA" id="ARBA00022475"/>
    </source>
</evidence>
<keyword evidence="5 7" id="KW-1133">Transmembrane helix</keyword>
<dbReference type="Pfam" id="PF13807">
    <property type="entry name" value="GNVR"/>
    <property type="match status" value="1"/>
</dbReference>
<accession>A0A1M6KME0</accession>
<dbReference type="InterPro" id="IPR003856">
    <property type="entry name" value="LPS_length_determ_N"/>
</dbReference>
<evidence type="ECO:0000313" key="11">
    <source>
        <dbReference type="Proteomes" id="UP000184080"/>
    </source>
</evidence>
<evidence type="ECO:0000256" key="2">
    <source>
        <dbReference type="ARBA" id="ARBA00006683"/>
    </source>
</evidence>
<evidence type="ECO:0000256" key="1">
    <source>
        <dbReference type="ARBA" id="ARBA00004651"/>
    </source>
</evidence>
<evidence type="ECO:0000256" key="5">
    <source>
        <dbReference type="ARBA" id="ARBA00022989"/>
    </source>
</evidence>
<reference evidence="10 11" key="1">
    <citation type="submission" date="2016-11" db="EMBL/GenBank/DDBJ databases">
        <authorList>
            <person name="Jaros S."/>
            <person name="Januszkiewicz K."/>
            <person name="Wedrychowicz H."/>
        </authorList>
    </citation>
    <scope>NUCLEOTIDE SEQUENCE [LARGE SCALE GENOMIC DNA]</scope>
    <source>
        <strain evidence="10 11">DSM 21864</strain>
    </source>
</reference>
<keyword evidence="3" id="KW-1003">Cell membrane</keyword>
<evidence type="ECO:0000256" key="7">
    <source>
        <dbReference type="SAM" id="Phobius"/>
    </source>
</evidence>
<feature type="transmembrane region" description="Helical" evidence="7">
    <location>
        <begin position="170"/>
        <end position="191"/>
    </location>
</feature>
<name>A0A1M6KME0_9CLOT</name>
<dbReference type="GO" id="GO:0004713">
    <property type="term" value="F:protein tyrosine kinase activity"/>
    <property type="evidence" value="ECO:0007669"/>
    <property type="project" value="TreeGrafter"/>
</dbReference>
<dbReference type="EMBL" id="FQZO01000006">
    <property type="protein sequence ID" value="SHJ60109.1"/>
    <property type="molecule type" value="Genomic_DNA"/>
</dbReference>
<dbReference type="AlphaFoldDB" id="A0A1M6KME0"/>
<feature type="domain" description="Tyrosine-protein kinase G-rich" evidence="9">
    <location>
        <begin position="145"/>
        <end position="190"/>
    </location>
</feature>
<comment type="subcellular location">
    <subcellularLocation>
        <location evidence="1">Cell membrane</location>
        <topology evidence="1">Multi-pass membrane protein</topology>
    </subcellularLocation>
</comment>
<keyword evidence="4 7" id="KW-0812">Transmembrane</keyword>
<feature type="domain" description="Polysaccharide chain length determinant N-terminal" evidence="8">
    <location>
        <begin position="2"/>
        <end position="92"/>
    </location>
</feature>
<dbReference type="InterPro" id="IPR032807">
    <property type="entry name" value="GNVR"/>
</dbReference>
<dbReference type="OrthoDB" id="2360475at2"/>
<keyword evidence="6 7" id="KW-0472">Membrane</keyword>
<dbReference type="Proteomes" id="UP000184080">
    <property type="component" value="Unassembled WGS sequence"/>
</dbReference>
<dbReference type="PANTHER" id="PTHR32309:SF13">
    <property type="entry name" value="FERRIC ENTEROBACTIN TRANSPORT PROTEIN FEPE"/>
    <property type="match status" value="1"/>
</dbReference>
<gene>
    <name evidence="10" type="ORF">SAMN05444401_3418</name>
</gene>
<dbReference type="PANTHER" id="PTHR32309">
    <property type="entry name" value="TYROSINE-PROTEIN KINASE"/>
    <property type="match status" value="1"/>
</dbReference>
<comment type="similarity">
    <text evidence="2">Belongs to the CpsC/CapA family.</text>
</comment>
<evidence type="ECO:0000256" key="6">
    <source>
        <dbReference type="ARBA" id="ARBA00023136"/>
    </source>
</evidence>
<dbReference type="RefSeq" id="WP_073009486.1">
    <property type="nucleotide sequence ID" value="NZ_FQZO01000006.1"/>
</dbReference>
<dbReference type="Pfam" id="PF02706">
    <property type="entry name" value="Wzz"/>
    <property type="match status" value="1"/>
</dbReference>
<protein>
    <submittedName>
        <fullName evidence="10">Capsular polysaccharide biosynthesis protein</fullName>
    </submittedName>
</protein>
<sequence length="223" mass="24930">MELREYFQIIKKRWLIIVLITLTTTLISAIASYFVIKPIYKADISVIIGNVQNKDEVNKQNYNDVLMYQRMVKSYSEIVKTRVVAEDVINSLNLDIKPSQLIAMVSVAPKGDTEFITITVKSKDPNNAKDIANAYAKSLKKIGAEKRNVDNVQLMDEAILPTSPDSPKPLLNMAIAFFLGLMVSVGVIFLIEYLDNTVKGQEEIEKLLGVPVIGSIPLVDQNK</sequence>
<evidence type="ECO:0000256" key="4">
    <source>
        <dbReference type="ARBA" id="ARBA00022692"/>
    </source>
</evidence>